<reference evidence="9 10" key="1">
    <citation type="journal article" date="2016" name="Nat. Commun.">
        <title>Thousands of microbial genomes shed light on interconnected biogeochemical processes in an aquifer system.</title>
        <authorList>
            <person name="Anantharaman K."/>
            <person name="Brown C.T."/>
            <person name="Hug L.A."/>
            <person name="Sharon I."/>
            <person name="Castelle C.J."/>
            <person name="Probst A.J."/>
            <person name="Thomas B.C."/>
            <person name="Singh A."/>
            <person name="Wilkins M.J."/>
            <person name="Karaoz U."/>
            <person name="Brodie E.L."/>
            <person name="Williams K.H."/>
            <person name="Hubbard S.S."/>
            <person name="Banfield J.F."/>
        </authorList>
    </citation>
    <scope>NUCLEOTIDE SEQUENCE [LARGE SCALE GENOMIC DNA]</scope>
</reference>
<feature type="transmembrane region" description="Helical" evidence="8">
    <location>
        <begin position="7"/>
        <end position="27"/>
    </location>
</feature>
<feature type="transmembrane region" description="Helical" evidence="8">
    <location>
        <begin position="61"/>
        <end position="83"/>
    </location>
</feature>
<evidence type="ECO:0000256" key="6">
    <source>
        <dbReference type="ARBA" id="ARBA00022989"/>
    </source>
</evidence>
<comment type="caution">
    <text evidence="9">The sequence shown here is derived from an EMBL/GenBank/DDBJ whole genome shotgun (WGS) entry which is preliminary data.</text>
</comment>
<keyword evidence="5 8" id="KW-0812">Transmembrane</keyword>
<feature type="transmembrane region" description="Helical" evidence="8">
    <location>
        <begin position="148"/>
        <end position="174"/>
    </location>
</feature>
<evidence type="ECO:0000256" key="3">
    <source>
        <dbReference type="ARBA" id="ARBA00022448"/>
    </source>
</evidence>
<name>A0A1F5WDW6_9BACT</name>
<organism evidence="9 10">
    <name type="scientific">Candidatus Giovannonibacteria bacterium RIFCSPHIGHO2_02_FULL_46_20</name>
    <dbReference type="NCBI Taxonomy" id="1798338"/>
    <lineage>
        <taxon>Bacteria</taxon>
        <taxon>Candidatus Giovannoniibacteriota</taxon>
    </lineage>
</organism>
<evidence type="ECO:0000256" key="8">
    <source>
        <dbReference type="SAM" id="Phobius"/>
    </source>
</evidence>
<keyword evidence="7 8" id="KW-0472">Membrane</keyword>
<dbReference type="PANTHER" id="PTHR21716:SF53">
    <property type="entry name" value="PERMEASE PERM-RELATED"/>
    <property type="match status" value="1"/>
</dbReference>
<evidence type="ECO:0000256" key="5">
    <source>
        <dbReference type="ARBA" id="ARBA00022692"/>
    </source>
</evidence>
<dbReference type="GO" id="GO:0055085">
    <property type="term" value="P:transmembrane transport"/>
    <property type="evidence" value="ECO:0007669"/>
    <property type="project" value="TreeGrafter"/>
</dbReference>
<dbReference type="STRING" id="1798338.A3J56_02940"/>
<dbReference type="Pfam" id="PF01594">
    <property type="entry name" value="AI-2E_transport"/>
    <property type="match status" value="1"/>
</dbReference>
<keyword evidence="6 8" id="KW-1133">Transmembrane helix</keyword>
<dbReference type="AlphaFoldDB" id="A0A1F5WDW6"/>
<comment type="similarity">
    <text evidence="2">Belongs to the autoinducer-2 exporter (AI-2E) (TC 2.A.86) family.</text>
</comment>
<feature type="transmembrane region" description="Helical" evidence="8">
    <location>
        <begin position="33"/>
        <end position="54"/>
    </location>
</feature>
<evidence type="ECO:0000313" key="10">
    <source>
        <dbReference type="Proteomes" id="UP000178406"/>
    </source>
</evidence>
<dbReference type="Proteomes" id="UP000178406">
    <property type="component" value="Unassembled WGS sequence"/>
</dbReference>
<protein>
    <recommendedName>
        <fullName evidence="11">AI-2E family transporter</fullName>
    </recommendedName>
</protein>
<evidence type="ECO:0000256" key="4">
    <source>
        <dbReference type="ARBA" id="ARBA00022475"/>
    </source>
</evidence>
<dbReference type="EMBL" id="MFHQ01000034">
    <property type="protein sequence ID" value="OGF73878.1"/>
    <property type="molecule type" value="Genomic_DNA"/>
</dbReference>
<dbReference type="PANTHER" id="PTHR21716">
    <property type="entry name" value="TRANSMEMBRANE PROTEIN"/>
    <property type="match status" value="1"/>
</dbReference>
<comment type="subcellular location">
    <subcellularLocation>
        <location evidence="1">Cell membrane</location>
        <topology evidence="1">Multi-pass membrane protein</topology>
    </subcellularLocation>
</comment>
<dbReference type="InterPro" id="IPR002549">
    <property type="entry name" value="AI-2E-like"/>
</dbReference>
<feature type="transmembrane region" description="Helical" evidence="8">
    <location>
        <begin position="266"/>
        <end position="286"/>
    </location>
</feature>
<keyword evidence="3" id="KW-0813">Transport</keyword>
<dbReference type="GO" id="GO:0005886">
    <property type="term" value="C:plasma membrane"/>
    <property type="evidence" value="ECO:0007669"/>
    <property type="project" value="UniProtKB-SubCell"/>
</dbReference>
<keyword evidence="4" id="KW-1003">Cell membrane</keyword>
<evidence type="ECO:0000256" key="2">
    <source>
        <dbReference type="ARBA" id="ARBA00009773"/>
    </source>
</evidence>
<evidence type="ECO:0008006" key="11">
    <source>
        <dbReference type="Google" id="ProtNLM"/>
    </source>
</evidence>
<feature type="transmembrane region" description="Helical" evidence="8">
    <location>
        <begin position="214"/>
        <end position="231"/>
    </location>
</feature>
<sequence length="349" mass="38317">MYKQVIDISFFTMLKAALLVVLLWALWVLRDVAAVLLLAIVIASAVEPAAHWFARHRIPRVLGVIFVYCAAFFVFIATFYLIIPPLFNDAFDFVSNLPAYLERTLESDSMLFVFLPDLPSNFKEIIRETALALEESIQSFLAAISTGVFSFGSALFGGAFSFVLLVVISFYLSVQEHGIENFLRIVTPLEHEVYILDLWGRAQRKIGRWLQGQILLGVLIGIMVFLMLTILNVKHAALLAILSALFELIPVFGPIMAAIPAIAIAALQSPLLGLMVAGLYVLVQQIENHLIYPLVVRKTVGVPPLLAILSLVVGIKLGGLFGALLSVPIAAVLIEVLNDVSAKKYPKSS</sequence>
<evidence type="ECO:0000256" key="1">
    <source>
        <dbReference type="ARBA" id="ARBA00004651"/>
    </source>
</evidence>
<feature type="transmembrane region" description="Helical" evidence="8">
    <location>
        <begin position="237"/>
        <end position="259"/>
    </location>
</feature>
<accession>A0A1F5WDW6</accession>
<gene>
    <name evidence="9" type="ORF">A3J56_02940</name>
</gene>
<proteinExistence type="inferred from homology"/>
<evidence type="ECO:0000256" key="7">
    <source>
        <dbReference type="ARBA" id="ARBA00023136"/>
    </source>
</evidence>
<feature type="transmembrane region" description="Helical" evidence="8">
    <location>
        <begin position="306"/>
        <end position="334"/>
    </location>
</feature>
<evidence type="ECO:0000313" key="9">
    <source>
        <dbReference type="EMBL" id="OGF73878.1"/>
    </source>
</evidence>